<dbReference type="InterPro" id="IPR009057">
    <property type="entry name" value="Homeodomain-like_sf"/>
</dbReference>
<comment type="subcellular location">
    <subcellularLocation>
        <location evidence="1">Nucleus</location>
    </subcellularLocation>
</comment>
<feature type="domain" description="Myb-like" evidence="3">
    <location>
        <begin position="52"/>
        <end position="95"/>
    </location>
</feature>
<keyword evidence="2" id="KW-0539">Nucleus</keyword>
<reference evidence="6 7" key="2">
    <citation type="submission" date="2021-05" db="EMBL/GenBank/DDBJ databases">
        <title>Genome Assembly of Synthetic Allotetraploid Brassica napus Reveals Homoeologous Exchanges between Subgenomes.</title>
        <authorList>
            <person name="Davis J.T."/>
        </authorList>
    </citation>
    <scope>NUCLEOTIDE SEQUENCE [LARGE SCALE GENOMIC DNA]</scope>
    <source>
        <strain evidence="7">cv. Da-Ae</strain>
        <tissue evidence="6">Seedling</tissue>
    </source>
</reference>
<dbReference type="AlphaFoldDB" id="A0A816LA52"/>
<dbReference type="Proteomes" id="UP001295469">
    <property type="component" value="Chromosome C05"/>
</dbReference>
<dbReference type="PROSITE" id="PS51294">
    <property type="entry name" value="HTH_MYB"/>
    <property type="match status" value="1"/>
</dbReference>
<proteinExistence type="predicted"/>
<feature type="domain" description="Myb-like" evidence="3">
    <location>
        <begin position="1"/>
        <end position="47"/>
    </location>
</feature>
<dbReference type="SUPFAM" id="SSF46689">
    <property type="entry name" value="Homeodomain-like"/>
    <property type="match status" value="1"/>
</dbReference>
<dbReference type="Proteomes" id="UP000824890">
    <property type="component" value="Unassembled WGS sequence"/>
</dbReference>
<dbReference type="EMBL" id="JAGKQM010000015">
    <property type="protein sequence ID" value="KAH0880427.1"/>
    <property type="molecule type" value="Genomic_DNA"/>
</dbReference>
<dbReference type="EMBL" id="HG994369">
    <property type="protein sequence ID" value="CAF1933124.1"/>
    <property type="molecule type" value="Genomic_DNA"/>
</dbReference>
<dbReference type="SMART" id="SM00717">
    <property type="entry name" value="SANT"/>
    <property type="match status" value="2"/>
</dbReference>
<evidence type="ECO:0000259" key="3">
    <source>
        <dbReference type="PROSITE" id="PS50090"/>
    </source>
</evidence>
<name>A0A816LA52_BRANA</name>
<protein>
    <submittedName>
        <fullName evidence="5">(rape) hypothetical protein</fullName>
    </submittedName>
</protein>
<gene>
    <name evidence="5" type="ORF">DARMORV10_C05P47260.1</name>
    <name evidence="6" type="ORF">HID58_067821</name>
</gene>
<dbReference type="PROSITE" id="PS50090">
    <property type="entry name" value="MYB_LIKE"/>
    <property type="match status" value="2"/>
</dbReference>
<accession>A0A816LA52</accession>
<dbReference type="InterPro" id="IPR001005">
    <property type="entry name" value="SANT/Myb"/>
</dbReference>
<evidence type="ECO:0000313" key="5">
    <source>
        <dbReference type="EMBL" id="CAF1933124.1"/>
    </source>
</evidence>
<dbReference type="CDD" id="cd00167">
    <property type="entry name" value="SANT"/>
    <property type="match status" value="2"/>
</dbReference>
<sequence length="142" mass="16401">MWKVSEDAMLYAGVKKYGRFAWEAVSASMFEHSRSWRECKERYEILTEPKLWTSEEDALLKTEVEKFHSFVLWATVASVMRRPLQSCRRRYLSLTKPDTIPPTRGLDKVKAGSKKGNSLIFLIQKSAGSAGARQKMKRKIQL</sequence>
<evidence type="ECO:0000256" key="1">
    <source>
        <dbReference type="ARBA" id="ARBA00004123"/>
    </source>
</evidence>
<evidence type="ECO:0000313" key="6">
    <source>
        <dbReference type="EMBL" id="KAH0880427.1"/>
    </source>
</evidence>
<dbReference type="Pfam" id="PF13921">
    <property type="entry name" value="Myb_DNA-bind_6"/>
    <property type="match status" value="1"/>
</dbReference>
<dbReference type="GO" id="GO:0005634">
    <property type="term" value="C:nucleus"/>
    <property type="evidence" value="ECO:0007669"/>
    <property type="project" value="UniProtKB-SubCell"/>
</dbReference>
<organism evidence="5">
    <name type="scientific">Brassica napus</name>
    <name type="common">Rape</name>
    <dbReference type="NCBI Taxonomy" id="3708"/>
    <lineage>
        <taxon>Eukaryota</taxon>
        <taxon>Viridiplantae</taxon>
        <taxon>Streptophyta</taxon>
        <taxon>Embryophyta</taxon>
        <taxon>Tracheophyta</taxon>
        <taxon>Spermatophyta</taxon>
        <taxon>Magnoliopsida</taxon>
        <taxon>eudicotyledons</taxon>
        <taxon>Gunneridae</taxon>
        <taxon>Pentapetalae</taxon>
        <taxon>rosids</taxon>
        <taxon>malvids</taxon>
        <taxon>Brassicales</taxon>
        <taxon>Brassicaceae</taxon>
        <taxon>Brassiceae</taxon>
        <taxon>Brassica</taxon>
    </lineage>
</organism>
<reference evidence="5" key="1">
    <citation type="submission" date="2021-01" db="EMBL/GenBank/DDBJ databases">
        <authorList>
            <consortium name="Genoscope - CEA"/>
            <person name="William W."/>
        </authorList>
    </citation>
    <scope>NUCLEOTIDE SEQUENCE</scope>
</reference>
<keyword evidence="7" id="KW-1185">Reference proteome</keyword>
<feature type="domain" description="HTH myb-type" evidence="4">
    <location>
        <begin position="1"/>
        <end position="51"/>
    </location>
</feature>
<evidence type="ECO:0000259" key="4">
    <source>
        <dbReference type="PROSITE" id="PS51294"/>
    </source>
</evidence>
<dbReference type="Gene3D" id="1.10.10.60">
    <property type="entry name" value="Homeodomain-like"/>
    <property type="match status" value="2"/>
</dbReference>
<evidence type="ECO:0000256" key="2">
    <source>
        <dbReference type="ARBA" id="ARBA00023242"/>
    </source>
</evidence>
<evidence type="ECO:0000313" key="7">
    <source>
        <dbReference type="Proteomes" id="UP000824890"/>
    </source>
</evidence>
<dbReference type="InterPro" id="IPR017930">
    <property type="entry name" value="Myb_dom"/>
</dbReference>